<feature type="transmembrane region" description="Helical" evidence="19">
    <location>
        <begin position="230"/>
        <end position="251"/>
    </location>
</feature>
<keyword evidence="8 18" id="KW-0479">Metal-binding</keyword>
<gene>
    <name evidence="22" type="primary">CYTB</name>
</gene>
<dbReference type="CDD" id="cd00284">
    <property type="entry name" value="Cytochrome_b_N"/>
    <property type="match status" value="1"/>
</dbReference>
<feature type="binding site" description="axial binding residue" evidence="18">
    <location>
        <position position="183"/>
    </location>
    <ligand>
        <name>heme b</name>
        <dbReference type="ChEBI" id="CHEBI:60344"/>
        <label>b562</label>
    </ligand>
    <ligandPart>
        <name>Fe</name>
        <dbReference type="ChEBI" id="CHEBI:18248"/>
    </ligandPart>
</feature>
<evidence type="ECO:0000256" key="18">
    <source>
        <dbReference type="PIRSR" id="PIRSR038885-2"/>
    </source>
</evidence>
<evidence type="ECO:0000256" key="6">
    <source>
        <dbReference type="ARBA" id="ARBA00022660"/>
    </source>
</evidence>
<dbReference type="EMBL" id="MW323036">
    <property type="protein sequence ID" value="QWS05569.1"/>
    <property type="molecule type" value="Genomic_DNA"/>
</dbReference>
<keyword evidence="11 19" id="KW-1133">Transmembrane helix</keyword>
<dbReference type="Pfam" id="PF00033">
    <property type="entry name" value="Cytochrome_B"/>
    <property type="match status" value="1"/>
</dbReference>
<dbReference type="PROSITE" id="PS51003">
    <property type="entry name" value="CYTB_CTER"/>
    <property type="match status" value="1"/>
</dbReference>
<name>A0A8H2SNB5_9PASE</name>
<feature type="binding site" description="axial binding residue" evidence="18">
    <location>
        <position position="84"/>
    </location>
    <ligand>
        <name>heme b</name>
        <dbReference type="ChEBI" id="CHEBI:60344"/>
        <label>b562</label>
    </ligand>
    <ligandPart>
        <name>Fe</name>
        <dbReference type="ChEBI" id="CHEBI:18248"/>
    </ligandPart>
</feature>
<feature type="transmembrane region" description="Helical" evidence="19">
    <location>
        <begin position="179"/>
        <end position="201"/>
    </location>
</feature>
<feature type="domain" description="Cytochrome b/b6 N-terminal region profile" evidence="20">
    <location>
        <begin position="1"/>
        <end position="210"/>
    </location>
</feature>
<feature type="transmembrane region" description="Helical" evidence="19">
    <location>
        <begin position="78"/>
        <end position="99"/>
    </location>
</feature>
<protein>
    <recommendedName>
        <fullName evidence="3 19">Cytochrome b</fullName>
    </recommendedName>
</protein>
<keyword evidence="9" id="KW-0999">Mitochondrion inner membrane</keyword>
<keyword evidence="4 19" id="KW-0813">Transport</keyword>
<evidence type="ECO:0000313" key="22">
    <source>
        <dbReference type="EMBL" id="QWS05569.1"/>
    </source>
</evidence>
<evidence type="ECO:0000256" key="1">
    <source>
        <dbReference type="ARBA" id="ARBA00002566"/>
    </source>
</evidence>
<dbReference type="GO" id="GO:0045275">
    <property type="term" value="C:respiratory chain complex III"/>
    <property type="evidence" value="ECO:0007669"/>
    <property type="project" value="InterPro"/>
</dbReference>
<dbReference type="GO" id="GO:0005743">
    <property type="term" value="C:mitochondrial inner membrane"/>
    <property type="evidence" value="ECO:0007669"/>
    <property type="project" value="UniProtKB-SubCell"/>
</dbReference>
<evidence type="ECO:0000256" key="11">
    <source>
        <dbReference type="ARBA" id="ARBA00022989"/>
    </source>
</evidence>
<evidence type="ECO:0000256" key="12">
    <source>
        <dbReference type="ARBA" id="ARBA00023004"/>
    </source>
</evidence>
<dbReference type="InterPro" id="IPR048260">
    <property type="entry name" value="Cytochrome_b_C_euk/bac"/>
</dbReference>
<feature type="transmembrane region" description="Helical" evidence="19">
    <location>
        <begin position="320"/>
        <end position="341"/>
    </location>
</feature>
<evidence type="ECO:0000256" key="19">
    <source>
        <dbReference type="RuleBase" id="RU362117"/>
    </source>
</evidence>
<evidence type="ECO:0000256" key="16">
    <source>
        <dbReference type="ARBA" id="ARBA00061233"/>
    </source>
</evidence>
<dbReference type="FunFam" id="1.20.810.10:FF:000002">
    <property type="entry name" value="Cytochrome b"/>
    <property type="match status" value="1"/>
</dbReference>
<dbReference type="PANTHER" id="PTHR19271:SF16">
    <property type="entry name" value="CYTOCHROME B"/>
    <property type="match status" value="1"/>
</dbReference>
<sequence>MALNLRKNHPLMKVINDSLIDLPTPSNISSWWNFGSLLGMCLVTQIVTGLLLAMHYTADTTLAFSSVAHMCRDVQFGWLIRNLHANGASMFFVCIYFHIGRGIYYGSYLNKETWNVGVILLLTLMATAFVGYVLPWGQMSFWGATVITNLLSAIPYVGQTLVEWAWGGFSVDNPTLTRFFALHFLLPFVIAGLTLVHLTLLHETGSNNPLGIPSDCDKIPFHPYYTTKDILGFALLLITLATLALFAPNLLGDPENFTPANPLATPPHIKPEWYFLFAYAILRSIPNKLGGVLALAASILVLFLLPLLHKSKQRSMTFRPLSQILFWTLVTNFLILTWVGSQPVEHPFIIIGQVASASYFTIILVLFPLVSLLENKLLKL</sequence>
<comment type="subcellular location">
    <subcellularLocation>
        <location evidence="2">Mitochondrion inner membrane</location>
        <topology evidence="2">Multi-pass membrane protein</topology>
    </subcellularLocation>
</comment>
<dbReference type="InterPro" id="IPR005797">
    <property type="entry name" value="Cyt_b/b6_N"/>
</dbReference>
<feature type="transmembrane region" description="Helical" evidence="19">
    <location>
        <begin position="347"/>
        <end position="373"/>
    </location>
</feature>
<dbReference type="PROSITE" id="PS51002">
    <property type="entry name" value="CYTB_NTER"/>
    <property type="match status" value="1"/>
</dbReference>
<geneLocation type="mitochondrion" evidence="22"/>
<dbReference type="InterPro" id="IPR048259">
    <property type="entry name" value="Cytochrome_b_N_euk/bac"/>
</dbReference>
<evidence type="ECO:0000256" key="10">
    <source>
        <dbReference type="ARBA" id="ARBA00022982"/>
    </source>
</evidence>
<dbReference type="InterPro" id="IPR016174">
    <property type="entry name" value="Di-haem_cyt_TM"/>
</dbReference>
<comment type="function">
    <text evidence="1 19">Component of the ubiquinol-cytochrome c reductase complex (complex III or cytochrome b-c1 complex) that is part of the mitochondrial respiratory chain. The b-c1 complex mediates electron transfer from ubiquinol to cytochrome c. Contributes to the generation of a proton gradient across the mitochondrial membrane that is then used for ATP synthesis.</text>
</comment>
<accession>A0A8H2SNB5</accession>
<dbReference type="GO" id="GO:0046872">
    <property type="term" value="F:metal ion binding"/>
    <property type="evidence" value="ECO:0007669"/>
    <property type="project" value="UniProtKB-UniRule"/>
</dbReference>
<keyword evidence="15 19" id="KW-0472">Membrane</keyword>
<dbReference type="InterPro" id="IPR027387">
    <property type="entry name" value="Cytb/b6-like_sf"/>
</dbReference>
<keyword evidence="13" id="KW-0830">Ubiquinone</keyword>
<feature type="transmembrane region" description="Helical" evidence="19">
    <location>
        <begin position="31"/>
        <end position="57"/>
    </location>
</feature>
<feature type="transmembrane region" description="Helical" evidence="19">
    <location>
        <begin position="114"/>
        <end position="134"/>
    </location>
</feature>
<comment type="cofactor">
    <cofactor evidence="18">
        <name>heme</name>
        <dbReference type="ChEBI" id="CHEBI:30413"/>
    </cofactor>
    <text evidence="18">Binds 2 heme groups non-covalently.</text>
</comment>
<dbReference type="SUPFAM" id="SSF81648">
    <property type="entry name" value="a domain/subunit of cytochrome bc1 complex (Ubiquinol-cytochrome c reductase)"/>
    <property type="match status" value="1"/>
</dbReference>
<dbReference type="Gene3D" id="1.20.810.10">
    <property type="entry name" value="Cytochrome Bc1 Complex, Chain C"/>
    <property type="match status" value="1"/>
</dbReference>
<feature type="domain" description="Cytochrome b/b6 C-terminal region profile" evidence="21">
    <location>
        <begin position="211"/>
        <end position="380"/>
    </location>
</feature>
<dbReference type="InterPro" id="IPR005798">
    <property type="entry name" value="Cyt_b/b6_C"/>
</dbReference>
<comment type="cofactor">
    <cofactor evidence="19">
        <name>heme b</name>
        <dbReference type="ChEBI" id="CHEBI:60344"/>
    </cofactor>
    <text evidence="19">Binds 2 heme groups non-covalently.</text>
</comment>
<evidence type="ECO:0000256" key="2">
    <source>
        <dbReference type="ARBA" id="ARBA00004448"/>
    </source>
</evidence>
<evidence type="ECO:0000256" key="7">
    <source>
        <dbReference type="ARBA" id="ARBA00022692"/>
    </source>
</evidence>
<dbReference type="InterPro" id="IPR036150">
    <property type="entry name" value="Cyt_b/b6_C_sf"/>
</dbReference>
<evidence type="ECO:0000256" key="13">
    <source>
        <dbReference type="ARBA" id="ARBA00023075"/>
    </source>
</evidence>
<dbReference type="AlphaFoldDB" id="A0A8H2SNB5"/>
<reference evidence="22" key="1">
    <citation type="journal article" date="2021" name="Ibis">
        <title>A new, undescribed species of Melanocharis berrypecker from western New Guinea and the evolutionary history of the family Melanocharitidae.</title>
        <authorList>
            <person name="Mila B."/>
            <person name="Bruxaux J."/>
            <person name="Friis G."/>
            <person name="Sam K."/>
            <person name="Ashari H."/>
            <person name="Thebaud C."/>
        </authorList>
    </citation>
    <scope>NUCLEOTIDE SEQUENCE</scope>
    <source>
        <tissue evidence="22">Toepad</tissue>
    </source>
</reference>
<organism evidence="22">
    <name type="scientific">Melanocharis longicauda</name>
    <dbReference type="NCBI Taxonomy" id="2794619"/>
    <lineage>
        <taxon>Eukaryota</taxon>
        <taxon>Metazoa</taxon>
        <taxon>Chordata</taxon>
        <taxon>Craniata</taxon>
        <taxon>Vertebrata</taxon>
        <taxon>Euteleostomi</taxon>
        <taxon>Archelosauria</taxon>
        <taxon>Archosauria</taxon>
        <taxon>Dinosauria</taxon>
        <taxon>Saurischia</taxon>
        <taxon>Theropoda</taxon>
        <taxon>Coelurosauria</taxon>
        <taxon>Aves</taxon>
        <taxon>Neognathae</taxon>
        <taxon>Neoaves</taxon>
        <taxon>Telluraves</taxon>
        <taxon>Australaves</taxon>
        <taxon>Passeriformes</taxon>
        <taxon>Passeroidea</taxon>
        <taxon>Melanocharitidae</taxon>
        <taxon>Melanocharis</taxon>
    </lineage>
</organism>
<dbReference type="SUPFAM" id="SSF81342">
    <property type="entry name" value="Transmembrane di-heme cytochromes"/>
    <property type="match status" value="1"/>
</dbReference>
<feature type="binding site" evidence="17">
    <location>
        <position position="202"/>
    </location>
    <ligand>
        <name>a ubiquinone</name>
        <dbReference type="ChEBI" id="CHEBI:16389"/>
    </ligand>
</feature>
<evidence type="ECO:0000256" key="4">
    <source>
        <dbReference type="ARBA" id="ARBA00022448"/>
    </source>
</evidence>
<feature type="binding site" description="axial binding residue" evidence="18">
    <location>
        <position position="98"/>
    </location>
    <ligand>
        <name>heme b</name>
        <dbReference type="ChEBI" id="CHEBI:60344"/>
        <label>b566</label>
    </ligand>
    <ligandPart>
        <name>Fe</name>
        <dbReference type="ChEBI" id="CHEBI:18248"/>
    </ligandPart>
</feature>
<evidence type="ECO:0000256" key="14">
    <source>
        <dbReference type="ARBA" id="ARBA00023128"/>
    </source>
</evidence>
<dbReference type="CDD" id="cd00290">
    <property type="entry name" value="cytochrome_b_C"/>
    <property type="match status" value="1"/>
</dbReference>
<evidence type="ECO:0000256" key="9">
    <source>
        <dbReference type="ARBA" id="ARBA00022792"/>
    </source>
</evidence>
<feature type="transmembrane region" description="Helical" evidence="19">
    <location>
        <begin position="141"/>
        <end position="159"/>
    </location>
</feature>
<evidence type="ECO:0000259" key="20">
    <source>
        <dbReference type="PROSITE" id="PS51002"/>
    </source>
</evidence>
<keyword evidence="12 18" id="KW-0408">Iron</keyword>
<keyword evidence="10 19" id="KW-0249">Electron transport</keyword>
<evidence type="ECO:0000256" key="17">
    <source>
        <dbReference type="PIRSR" id="PIRSR038885-1"/>
    </source>
</evidence>
<dbReference type="GO" id="GO:0016491">
    <property type="term" value="F:oxidoreductase activity"/>
    <property type="evidence" value="ECO:0007669"/>
    <property type="project" value="UniProtKB-UniRule"/>
</dbReference>
<keyword evidence="5 18" id="KW-0349">Heme</keyword>
<feature type="transmembrane region" description="Helical" evidence="19">
    <location>
        <begin position="289"/>
        <end position="308"/>
    </location>
</feature>
<dbReference type="InterPro" id="IPR030689">
    <property type="entry name" value="Cytochrome_b"/>
</dbReference>
<comment type="similarity">
    <text evidence="16 19">Belongs to the cytochrome b family.</text>
</comment>
<proteinExistence type="inferred from homology"/>
<dbReference type="PANTHER" id="PTHR19271">
    <property type="entry name" value="CYTOCHROME B"/>
    <property type="match status" value="1"/>
</dbReference>
<keyword evidence="14 19" id="KW-0496">Mitochondrion</keyword>
<keyword evidence="6 19" id="KW-0679">Respiratory chain</keyword>
<dbReference type="GO" id="GO:0008121">
    <property type="term" value="F:quinol-cytochrome-c reductase activity"/>
    <property type="evidence" value="ECO:0007669"/>
    <property type="project" value="InterPro"/>
</dbReference>
<feature type="binding site" description="axial binding residue" evidence="18">
    <location>
        <position position="197"/>
    </location>
    <ligand>
        <name>heme b</name>
        <dbReference type="ChEBI" id="CHEBI:60344"/>
        <label>b566</label>
    </ligand>
    <ligandPart>
        <name>Fe</name>
        <dbReference type="ChEBI" id="CHEBI:18248"/>
    </ligandPart>
</feature>
<keyword evidence="7 19" id="KW-0812">Transmembrane</keyword>
<evidence type="ECO:0000256" key="5">
    <source>
        <dbReference type="ARBA" id="ARBA00022617"/>
    </source>
</evidence>
<dbReference type="PIRSF" id="PIRSF038885">
    <property type="entry name" value="COB"/>
    <property type="match status" value="1"/>
</dbReference>
<evidence type="ECO:0000256" key="15">
    <source>
        <dbReference type="ARBA" id="ARBA00023136"/>
    </source>
</evidence>
<dbReference type="Pfam" id="PF00032">
    <property type="entry name" value="Cytochrom_B_C"/>
    <property type="match status" value="1"/>
</dbReference>
<evidence type="ECO:0000256" key="8">
    <source>
        <dbReference type="ARBA" id="ARBA00022723"/>
    </source>
</evidence>
<evidence type="ECO:0000259" key="21">
    <source>
        <dbReference type="PROSITE" id="PS51003"/>
    </source>
</evidence>
<dbReference type="GO" id="GO:0006122">
    <property type="term" value="P:mitochondrial electron transport, ubiquinol to cytochrome c"/>
    <property type="evidence" value="ECO:0007669"/>
    <property type="project" value="TreeGrafter"/>
</dbReference>
<evidence type="ECO:0000256" key="3">
    <source>
        <dbReference type="ARBA" id="ARBA00013531"/>
    </source>
</evidence>